<sequence length="253" mass="26557">MPITGTLSAEQRRSELTARVDAHGDVRIEEAARELGVSEMTIRRDLAALEAAGEMRRVRGGAVRASGPRPFDERRESGRAAKTRIAQKTRDLVPAAGTIAFDASTTVATLAGMLGPREDLTVLTNAIQTLSALVAVPGVTPLLLGGQPDPRTGSLVGPLACRSAGELFTELFVTSSGGVDPRAGASEASLEEAEVKRVLAARARRTVLCVDAGKLGVAALARSLDLEEVEVLVTDLDPADAALDPYRDLVEIL</sequence>
<dbReference type="RefSeq" id="WP_038370651.1">
    <property type="nucleotide sequence ID" value="NZ_KK069989.1"/>
</dbReference>
<dbReference type="GO" id="GO:0003700">
    <property type="term" value="F:DNA-binding transcription factor activity"/>
    <property type="evidence" value="ECO:0007669"/>
    <property type="project" value="InterPro"/>
</dbReference>
<keyword evidence="4" id="KW-0238">DNA-binding</keyword>
<dbReference type="InterPro" id="IPR018356">
    <property type="entry name" value="Tscrpt_reg_HTH_DeoR_CS"/>
</dbReference>
<organism evidence="8 9">
    <name type="scientific">Brachybacterium phenoliresistens</name>
    <dbReference type="NCBI Taxonomy" id="396014"/>
    <lineage>
        <taxon>Bacteria</taxon>
        <taxon>Bacillati</taxon>
        <taxon>Actinomycetota</taxon>
        <taxon>Actinomycetes</taxon>
        <taxon>Micrococcales</taxon>
        <taxon>Dermabacteraceae</taxon>
        <taxon>Brachybacterium</taxon>
    </lineage>
</organism>
<evidence type="ECO:0000256" key="2">
    <source>
        <dbReference type="ARBA" id="ARBA00022491"/>
    </source>
</evidence>
<dbReference type="Pfam" id="PF00455">
    <property type="entry name" value="DeoRC"/>
    <property type="match status" value="1"/>
</dbReference>
<proteinExistence type="predicted"/>
<dbReference type="InterPro" id="IPR036390">
    <property type="entry name" value="WH_DNA-bd_sf"/>
</dbReference>
<feature type="domain" description="HTH deoR-type" evidence="7">
    <location>
        <begin position="9"/>
        <end position="64"/>
    </location>
</feature>
<dbReference type="HOGENOM" id="CLU_060699_3_0_11"/>
<reference evidence="8 9" key="1">
    <citation type="submission" date="2014-02" db="EMBL/GenBank/DDBJ databases">
        <title>Genome sequence of Brachybacterium phenoliresistens strain W13A50.</title>
        <authorList>
            <person name="Wang X."/>
        </authorList>
    </citation>
    <scope>NUCLEOTIDE SEQUENCE [LARGE SCALE GENOMIC DNA]</scope>
    <source>
        <strain evidence="8 9">W13A50</strain>
    </source>
</reference>
<keyword evidence="5" id="KW-0804">Transcription</keyword>
<dbReference type="PRINTS" id="PR00037">
    <property type="entry name" value="HTHLACR"/>
</dbReference>
<dbReference type="eggNOG" id="COG1349">
    <property type="taxonomic scope" value="Bacteria"/>
</dbReference>
<dbReference type="SMART" id="SM01134">
    <property type="entry name" value="DeoRC"/>
    <property type="match status" value="1"/>
</dbReference>
<comment type="function">
    <text evidence="6">Repressor of the lactose catabolism operon. Galactose-6-phosphate is the inducer.</text>
</comment>
<evidence type="ECO:0000256" key="3">
    <source>
        <dbReference type="ARBA" id="ARBA00023015"/>
    </source>
</evidence>
<name>Z9JWD8_9MICO</name>
<gene>
    <name evidence="8" type="ORF">BF93_10680</name>
</gene>
<dbReference type="PANTHER" id="PTHR30363:SF4">
    <property type="entry name" value="GLYCEROL-3-PHOSPHATE REGULON REPRESSOR"/>
    <property type="match status" value="1"/>
</dbReference>
<keyword evidence="9" id="KW-1185">Reference proteome</keyword>
<keyword evidence="2" id="KW-0678">Repressor</keyword>
<dbReference type="SUPFAM" id="SSF46785">
    <property type="entry name" value="Winged helix' DNA-binding domain"/>
    <property type="match status" value="1"/>
</dbReference>
<dbReference type="SMART" id="SM00420">
    <property type="entry name" value="HTH_DEOR"/>
    <property type="match status" value="1"/>
</dbReference>
<dbReference type="STRING" id="396014.BF93_10680"/>
<dbReference type="InterPro" id="IPR014036">
    <property type="entry name" value="DeoR-like_C"/>
</dbReference>
<dbReference type="GO" id="GO:0003677">
    <property type="term" value="F:DNA binding"/>
    <property type="evidence" value="ECO:0007669"/>
    <property type="project" value="UniProtKB-KW"/>
</dbReference>
<comment type="caution">
    <text evidence="8">The sequence shown here is derived from an EMBL/GenBank/DDBJ whole genome shotgun (WGS) entry which is preliminary data.</text>
</comment>
<dbReference type="PANTHER" id="PTHR30363">
    <property type="entry name" value="HTH-TYPE TRANSCRIPTIONAL REGULATOR SRLR-RELATED"/>
    <property type="match status" value="1"/>
</dbReference>
<dbReference type="InterPro" id="IPR001034">
    <property type="entry name" value="DeoR_HTH"/>
</dbReference>
<evidence type="ECO:0000313" key="8">
    <source>
        <dbReference type="EMBL" id="EWS82106.1"/>
    </source>
</evidence>
<dbReference type="PROSITE" id="PS00894">
    <property type="entry name" value="HTH_DEOR_1"/>
    <property type="match status" value="1"/>
</dbReference>
<evidence type="ECO:0000256" key="1">
    <source>
        <dbReference type="ARBA" id="ARBA00021390"/>
    </source>
</evidence>
<protein>
    <recommendedName>
        <fullName evidence="1">Lactose phosphotransferase system repressor</fullName>
    </recommendedName>
</protein>
<accession>Z9JWD8</accession>
<dbReference type="InterPro" id="IPR050313">
    <property type="entry name" value="Carb_Metab_HTH_regulators"/>
</dbReference>
<evidence type="ECO:0000256" key="4">
    <source>
        <dbReference type="ARBA" id="ARBA00023125"/>
    </source>
</evidence>
<evidence type="ECO:0000256" key="6">
    <source>
        <dbReference type="ARBA" id="ARBA00024937"/>
    </source>
</evidence>
<dbReference type="Pfam" id="PF08220">
    <property type="entry name" value="HTH_DeoR"/>
    <property type="match status" value="1"/>
</dbReference>
<dbReference type="AlphaFoldDB" id="Z9JWD8"/>
<evidence type="ECO:0000259" key="7">
    <source>
        <dbReference type="PROSITE" id="PS51000"/>
    </source>
</evidence>
<dbReference type="PATRIC" id="fig|396014.3.peg.647"/>
<evidence type="ECO:0000256" key="5">
    <source>
        <dbReference type="ARBA" id="ARBA00023163"/>
    </source>
</evidence>
<dbReference type="EMBL" id="JDYK01000003">
    <property type="protein sequence ID" value="EWS82106.1"/>
    <property type="molecule type" value="Genomic_DNA"/>
</dbReference>
<evidence type="ECO:0000313" key="9">
    <source>
        <dbReference type="Proteomes" id="UP000023067"/>
    </source>
</evidence>
<dbReference type="InterPro" id="IPR037171">
    <property type="entry name" value="NagB/RpiA_transferase-like"/>
</dbReference>
<dbReference type="OrthoDB" id="3252280at2"/>
<dbReference type="SUPFAM" id="SSF100950">
    <property type="entry name" value="NagB/RpiA/CoA transferase-like"/>
    <property type="match status" value="1"/>
</dbReference>
<dbReference type="Proteomes" id="UP000023067">
    <property type="component" value="Unassembled WGS sequence"/>
</dbReference>
<keyword evidence="3" id="KW-0805">Transcription regulation</keyword>
<dbReference type="PROSITE" id="PS51000">
    <property type="entry name" value="HTH_DEOR_2"/>
    <property type="match status" value="1"/>
</dbReference>